<sequence>MASVSISYSTTDRENPGNERILGKEIIENIDEVLVPLSKKTIPMFITKAFSGEECRRWRVERVEEIAKNQWTVWLKNQLNDGDVYLSSTMTRKNIHNAYGIVKKGAIVIVEFGHIHQTLNFQAGLTDNATYYCNHLSGEMHKRRPAIVVSADKRGVKVVPVTSQEPEGFTMNKSIFELESQSTRQISEFNTGKNSYVLCEMIQTVSPARILPPFALDQRSRERTYRRDESYYRKLSKNDLAALEDGLLSAVGMSRLKKKIDVLVADIDQLNQVCDTANSQLKAQATTEEQLRSQLQLLQSKYEILANLYLPGSEHRSVADVDKEVIEYLS</sequence>
<keyword evidence="1" id="KW-0175">Coiled coil</keyword>
<proteinExistence type="predicted"/>
<evidence type="ECO:0000313" key="3">
    <source>
        <dbReference type="Proteomes" id="UP001139290"/>
    </source>
</evidence>
<feature type="coiled-coil region" evidence="1">
    <location>
        <begin position="253"/>
        <end position="308"/>
    </location>
</feature>
<reference evidence="2" key="1">
    <citation type="submission" date="2021-11" db="EMBL/GenBank/DDBJ databases">
        <title>Citrobacter meridianamericanus sp. nov. isolated from soil.</title>
        <authorList>
            <person name="Furlan J.P.R."/>
            <person name="Stehling E.G."/>
        </authorList>
    </citation>
    <scope>NUCLEOTIDE SEQUENCE</scope>
    <source>
        <strain evidence="2">BR102</strain>
    </source>
</reference>
<comment type="caution">
    <text evidence="2">The sequence shown here is derived from an EMBL/GenBank/DDBJ whole genome shotgun (WGS) entry which is preliminary data.</text>
</comment>
<dbReference type="RefSeq" id="WP_252838982.1">
    <property type="nucleotide sequence ID" value="NZ_JAJJVQ010000011.1"/>
</dbReference>
<dbReference type="SUPFAM" id="SSF50118">
    <property type="entry name" value="Cell growth inhibitor/plasmid maintenance toxic component"/>
    <property type="match status" value="1"/>
</dbReference>
<dbReference type="Proteomes" id="UP001139290">
    <property type="component" value="Unassembled WGS sequence"/>
</dbReference>
<organism evidence="2 3">
    <name type="scientific">Citrobacter meridianamericanus</name>
    <dbReference type="NCBI Taxonomy" id="2894201"/>
    <lineage>
        <taxon>Bacteria</taxon>
        <taxon>Pseudomonadati</taxon>
        <taxon>Pseudomonadota</taxon>
        <taxon>Gammaproteobacteria</taxon>
        <taxon>Enterobacterales</taxon>
        <taxon>Enterobacteriaceae</taxon>
        <taxon>Citrobacter</taxon>
    </lineage>
</organism>
<evidence type="ECO:0000256" key="1">
    <source>
        <dbReference type="SAM" id="Coils"/>
    </source>
</evidence>
<dbReference type="InterPro" id="IPR003477">
    <property type="entry name" value="PemK-like"/>
</dbReference>
<keyword evidence="3" id="KW-1185">Reference proteome</keyword>
<protein>
    <submittedName>
        <fullName evidence="2">Type II toxin-antitoxin system PemK/MazF family toxin</fullName>
    </submittedName>
</protein>
<evidence type="ECO:0000313" key="2">
    <source>
        <dbReference type="EMBL" id="MCO5784245.1"/>
    </source>
</evidence>
<gene>
    <name evidence="2" type="ORF">LOD26_23455</name>
</gene>
<accession>A0ABT1BED8</accession>
<dbReference type="EMBL" id="JAJJVQ010000011">
    <property type="protein sequence ID" value="MCO5784245.1"/>
    <property type="molecule type" value="Genomic_DNA"/>
</dbReference>
<dbReference type="InterPro" id="IPR011067">
    <property type="entry name" value="Plasmid_toxin/cell-grow_inhib"/>
</dbReference>
<dbReference type="Pfam" id="PF02452">
    <property type="entry name" value="PemK_toxin"/>
    <property type="match status" value="1"/>
</dbReference>
<dbReference type="Gene3D" id="2.30.30.110">
    <property type="match status" value="1"/>
</dbReference>
<name>A0ABT1BED8_9ENTR</name>